<feature type="region of interest" description="Disordered" evidence="1">
    <location>
        <begin position="273"/>
        <end position="431"/>
    </location>
</feature>
<evidence type="ECO:0000313" key="4">
    <source>
        <dbReference type="Proteomes" id="UP001050691"/>
    </source>
</evidence>
<dbReference type="AlphaFoldDB" id="A0AAV5AE73"/>
<dbReference type="InterPro" id="IPR008942">
    <property type="entry name" value="ENTH_VHS"/>
</dbReference>
<feature type="compositionally biased region" description="Basic and acidic residues" evidence="1">
    <location>
        <begin position="339"/>
        <end position="350"/>
    </location>
</feature>
<protein>
    <recommendedName>
        <fullName evidence="2">CID domain-containing protein</fullName>
    </recommendedName>
</protein>
<dbReference type="PROSITE" id="PS51391">
    <property type="entry name" value="CID"/>
    <property type="match status" value="1"/>
</dbReference>
<reference evidence="3" key="1">
    <citation type="submission" date="2021-10" db="EMBL/GenBank/DDBJ databases">
        <title>De novo Genome Assembly of Clathrus columnatus (Basidiomycota, Fungi) Using Illumina and Nanopore Sequence Data.</title>
        <authorList>
            <person name="Ogiso-Tanaka E."/>
            <person name="Itagaki H."/>
            <person name="Hosoya T."/>
            <person name="Hosaka K."/>
        </authorList>
    </citation>
    <scope>NUCLEOTIDE SEQUENCE</scope>
    <source>
        <strain evidence="3">MO-923</strain>
    </source>
</reference>
<dbReference type="SUPFAM" id="SSF48464">
    <property type="entry name" value="ENTH/VHS domain"/>
    <property type="match status" value="1"/>
</dbReference>
<feature type="domain" description="CID" evidence="2">
    <location>
        <begin position="1"/>
        <end position="151"/>
    </location>
</feature>
<dbReference type="EMBL" id="BPWL01000006">
    <property type="protein sequence ID" value="GJJ11423.1"/>
    <property type="molecule type" value="Genomic_DNA"/>
</dbReference>
<evidence type="ECO:0000259" key="2">
    <source>
        <dbReference type="PROSITE" id="PS51391"/>
    </source>
</evidence>
<accession>A0AAV5AE73</accession>
<keyword evidence="4" id="KW-1185">Reference proteome</keyword>
<dbReference type="Gene3D" id="1.25.40.90">
    <property type="match status" value="1"/>
</dbReference>
<organism evidence="3 4">
    <name type="scientific">Clathrus columnatus</name>
    <dbReference type="NCBI Taxonomy" id="1419009"/>
    <lineage>
        <taxon>Eukaryota</taxon>
        <taxon>Fungi</taxon>
        <taxon>Dikarya</taxon>
        <taxon>Basidiomycota</taxon>
        <taxon>Agaricomycotina</taxon>
        <taxon>Agaricomycetes</taxon>
        <taxon>Phallomycetidae</taxon>
        <taxon>Phallales</taxon>
        <taxon>Clathraceae</taxon>
        <taxon>Clathrus</taxon>
    </lineage>
</organism>
<name>A0AAV5AE73_9AGAM</name>
<proteinExistence type="predicted"/>
<sequence>MASLASFEGLLKKVINAERLSATKMNNLTDMAITLMEHDTELVSILYRTHKTLSPSSKIHSLYAFDALSRAARSKVNKLGLIGSINSEKGNCATFLLKIDGILDSLIRDMMSLGTTEAKEKTKKILDIWTKNNTFSSSVLARLTEIAKEFHKDTNSTSNTPPTDPRAPASAGMPSAASSSTQVQPPPNDTTQAQALLQALLSGAVSSAMPSTTVGSAGNQIGTSVALLQQLVEKAKSGNVSVPLPGSTSIVLPQIQPLQSQMSPLQTITSSLPFNTATQQSPYQTSYDSKRDDLYTSQRYSNREDYDQRSPRNNEINDRERPPHWRGTFRGRGGRGGRPSRDYDDRDGPPRRVRSRSRSPPRFGAGRGRGRDIRPYSPPHRPSLTPVSKDEAIRDTRVTPPGSLESGKDEFGRDIRPPSPTAERDPNHVSQSDMQVNTISTTEQRQSVPNSIQSNNNMSLRRGLDAFDLAAFDFSSPDAWEALGNAWQVTHGTLPSQEQLMQFVMGKMSQGNPATMDHAVAGNTYKSRWAPQQQQQQQQQPGKSIPTYESGSNLVNNSWEGGGASWQKEEHAYDYEHGMFAVNADTDAVILGGGDQVTSSETKANSPTSGTGSSTGGMKRVGDKWVWQRS</sequence>
<dbReference type="Pfam" id="PF04818">
    <property type="entry name" value="CID"/>
    <property type="match status" value="1"/>
</dbReference>
<dbReference type="InterPro" id="IPR006569">
    <property type="entry name" value="CID_dom"/>
</dbReference>
<dbReference type="Proteomes" id="UP001050691">
    <property type="component" value="Unassembled WGS sequence"/>
</dbReference>
<dbReference type="SMART" id="SM00582">
    <property type="entry name" value="RPR"/>
    <property type="match status" value="1"/>
</dbReference>
<feature type="compositionally biased region" description="Basic and acidic residues" evidence="1">
    <location>
        <begin position="301"/>
        <end position="323"/>
    </location>
</feature>
<feature type="compositionally biased region" description="Polar residues" evidence="1">
    <location>
        <begin position="273"/>
        <end position="287"/>
    </location>
</feature>
<feature type="region of interest" description="Disordered" evidence="1">
    <location>
        <begin position="528"/>
        <end position="563"/>
    </location>
</feature>
<feature type="region of interest" description="Disordered" evidence="1">
    <location>
        <begin position="151"/>
        <end position="189"/>
    </location>
</feature>
<comment type="caution">
    <text evidence="3">The sequence shown here is derived from an EMBL/GenBank/DDBJ whole genome shotgun (WGS) entry which is preliminary data.</text>
</comment>
<feature type="compositionally biased region" description="Basic and acidic residues" evidence="1">
    <location>
        <begin position="406"/>
        <end position="427"/>
    </location>
</feature>
<feature type="region of interest" description="Disordered" evidence="1">
    <location>
        <begin position="592"/>
        <end position="630"/>
    </location>
</feature>
<evidence type="ECO:0000313" key="3">
    <source>
        <dbReference type="EMBL" id="GJJ11423.1"/>
    </source>
</evidence>
<evidence type="ECO:0000256" key="1">
    <source>
        <dbReference type="SAM" id="MobiDB-lite"/>
    </source>
</evidence>
<feature type="compositionally biased region" description="Polar residues" evidence="1">
    <location>
        <begin position="596"/>
        <end position="607"/>
    </location>
</feature>
<gene>
    <name evidence="3" type="ORF">Clacol_005656</name>
</gene>
<feature type="compositionally biased region" description="Polar residues" evidence="1">
    <location>
        <begin position="547"/>
        <end position="559"/>
    </location>
</feature>
<feature type="compositionally biased region" description="Basic and acidic residues" evidence="1">
    <location>
        <begin position="388"/>
        <end position="397"/>
    </location>
</feature>
<feature type="compositionally biased region" description="Low complexity" evidence="1">
    <location>
        <begin position="155"/>
        <end position="180"/>
    </location>
</feature>